<dbReference type="RefSeq" id="WP_159522135.1">
    <property type="nucleotide sequence ID" value="NZ_CP053642.1"/>
</dbReference>
<name>A0A6M8B6F0_9ACTO</name>
<evidence type="ECO:0000313" key="2">
    <source>
        <dbReference type="Proteomes" id="UP000504752"/>
    </source>
</evidence>
<keyword evidence="2" id="KW-1185">Reference proteome</keyword>
<sequence length="111" mass="12466">MTPTVTSRDVQLKSFKKTRLRPRYAVEDVEATMERAEQALRSWEARREPTLLASMSATSGGAGILTADQLLNAVFDPLWMPLRAGYDQEDVDEYLDEVIDALKAWESEASS</sequence>
<reference evidence="1 2" key="1">
    <citation type="submission" date="2020-05" db="EMBL/GenBank/DDBJ databases">
        <title>Actinomyces sp. zg-325.</title>
        <authorList>
            <person name="Yang C."/>
        </authorList>
    </citation>
    <scope>NUCLEOTIDE SEQUENCE [LARGE SCALE GENOMIC DNA]</scope>
    <source>
        <strain evidence="2">zg-325</strain>
    </source>
</reference>
<organism evidence="1 2">
    <name type="scientific">Actinomyces marmotae</name>
    <dbReference type="NCBI Taxonomy" id="2737173"/>
    <lineage>
        <taxon>Bacteria</taxon>
        <taxon>Bacillati</taxon>
        <taxon>Actinomycetota</taxon>
        <taxon>Actinomycetes</taxon>
        <taxon>Actinomycetales</taxon>
        <taxon>Actinomycetaceae</taxon>
        <taxon>Actinomyces</taxon>
    </lineage>
</organism>
<dbReference type="InterPro" id="IPR019933">
    <property type="entry name" value="DivIVA_domain"/>
</dbReference>
<gene>
    <name evidence="1" type="ORF">HPC72_08330</name>
</gene>
<dbReference type="EMBL" id="CP053642">
    <property type="protein sequence ID" value="QKD80217.1"/>
    <property type="molecule type" value="Genomic_DNA"/>
</dbReference>
<proteinExistence type="predicted"/>
<dbReference type="Proteomes" id="UP000504752">
    <property type="component" value="Chromosome"/>
</dbReference>
<dbReference type="Gene3D" id="6.10.250.660">
    <property type="match status" value="1"/>
</dbReference>
<dbReference type="AlphaFoldDB" id="A0A6M8B6F0"/>
<dbReference type="NCBIfam" id="TIGR03544">
    <property type="entry name" value="DivI1A_domain"/>
    <property type="match status" value="1"/>
</dbReference>
<evidence type="ECO:0000313" key="1">
    <source>
        <dbReference type="EMBL" id="QKD80217.1"/>
    </source>
</evidence>
<dbReference type="KEGG" id="amam:HPC72_08330"/>
<protein>
    <submittedName>
        <fullName evidence="1">DivIVA domain-containing protein</fullName>
    </submittedName>
</protein>
<accession>A0A6M8B6F0</accession>